<name>A0A9N9GZ53_9GLOM</name>
<gene>
    <name evidence="1" type="ORF">POCULU_LOCUS9662</name>
</gene>
<proteinExistence type="predicted"/>
<dbReference type="EMBL" id="CAJVPJ010003862">
    <property type="protein sequence ID" value="CAG8645559.1"/>
    <property type="molecule type" value="Genomic_DNA"/>
</dbReference>
<evidence type="ECO:0000313" key="1">
    <source>
        <dbReference type="EMBL" id="CAG8645559.1"/>
    </source>
</evidence>
<sequence>FTDDAGEDPHTNVDTMIRLFMNIAFGVGPPVHPFVFRVFYSCVQMLY</sequence>
<comment type="caution">
    <text evidence="1">The sequence shown here is derived from an EMBL/GenBank/DDBJ whole genome shotgun (WGS) entry which is preliminary data.</text>
</comment>
<dbReference type="AlphaFoldDB" id="A0A9N9GZ53"/>
<evidence type="ECO:0000313" key="2">
    <source>
        <dbReference type="Proteomes" id="UP000789572"/>
    </source>
</evidence>
<reference evidence="1" key="1">
    <citation type="submission" date="2021-06" db="EMBL/GenBank/DDBJ databases">
        <authorList>
            <person name="Kallberg Y."/>
            <person name="Tangrot J."/>
            <person name="Rosling A."/>
        </authorList>
    </citation>
    <scope>NUCLEOTIDE SEQUENCE</scope>
    <source>
        <strain evidence="1">IA702</strain>
    </source>
</reference>
<accession>A0A9N9GZ53</accession>
<protein>
    <submittedName>
        <fullName evidence="1">9102_t:CDS:1</fullName>
    </submittedName>
</protein>
<keyword evidence="2" id="KW-1185">Reference proteome</keyword>
<dbReference type="Proteomes" id="UP000789572">
    <property type="component" value="Unassembled WGS sequence"/>
</dbReference>
<organism evidence="1 2">
    <name type="scientific">Paraglomus occultum</name>
    <dbReference type="NCBI Taxonomy" id="144539"/>
    <lineage>
        <taxon>Eukaryota</taxon>
        <taxon>Fungi</taxon>
        <taxon>Fungi incertae sedis</taxon>
        <taxon>Mucoromycota</taxon>
        <taxon>Glomeromycotina</taxon>
        <taxon>Glomeromycetes</taxon>
        <taxon>Paraglomerales</taxon>
        <taxon>Paraglomeraceae</taxon>
        <taxon>Paraglomus</taxon>
    </lineage>
</organism>
<feature type="non-terminal residue" evidence="1">
    <location>
        <position position="1"/>
    </location>
</feature>